<dbReference type="Proteomes" id="UP001156882">
    <property type="component" value="Unassembled WGS sequence"/>
</dbReference>
<keyword evidence="2" id="KW-1185">Reference proteome</keyword>
<name>A0ABQ6CEA4_9HYPH</name>
<sequence>METELARTVGFPSVTFDAPELPQPVRIASLQTLDELAMRVPSIRQAQAFLAAELHAHRARWDEADRRLGYSAALQQEVAAYTDEARFAERLLSVDAISIAGVAAKIDILIETEAPSETCDEFPWPALRKIRSDLIRIMHQTLDHTV</sequence>
<protein>
    <submittedName>
        <fullName evidence="1">Uncharacterized protein</fullName>
    </submittedName>
</protein>
<proteinExistence type="predicted"/>
<reference evidence="2" key="1">
    <citation type="journal article" date="2019" name="Int. J. Syst. Evol. Microbiol.">
        <title>The Global Catalogue of Microorganisms (GCM) 10K type strain sequencing project: providing services to taxonomists for standard genome sequencing and annotation.</title>
        <authorList>
            <consortium name="The Broad Institute Genomics Platform"/>
            <consortium name="The Broad Institute Genome Sequencing Center for Infectious Disease"/>
            <person name="Wu L."/>
            <person name="Ma J."/>
        </authorList>
    </citation>
    <scope>NUCLEOTIDE SEQUENCE [LARGE SCALE GENOMIC DNA]</scope>
    <source>
        <strain evidence="2">NBRC 101365</strain>
    </source>
</reference>
<gene>
    <name evidence="1" type="ORF">GCM10007874_00090</name>
</gene>
<organism evidence="1 2">
    <name type="scientific">Labrys miyagiensis</name>
    <dbReference type="NCBI Taxonomy" id="346912"/>
    <lineage>
        <taxon>Bacteria</taxon>
        <taxon>Pseudomonadati</taxon>
        <taxon>Pseudomonadota</taxon>
        <taxon>Alphaproteobacteria</taxon>
        <taxon>Hyphomicrobiales</taxon>
        <taxon>Xanthobacteraceae</taxon>
        <taxon>Labrys</taxon>
    </lineage>
</organism>
<comment type="caution">
    <text evidence="1">The sequence shown here is derived from an EMBL/GenBank/DDBJ whole genome shotgun (WGS) entry which is preliminary data.</text>
</comment>
<evidence type="ECO:0000313" key="2">
    <source>
        <dbReference type="Proteomes" id="UP001156882"/>
    </source>
</evidence>
<dbReference type="EMBL" id="BSPC01000001">
    <property type="protein sequence ID" value="GLS16994.1"/>
    <property type="molecule type" value="Genomic_DNA"/>
</dbReference>
<evidence type="ECO:0000313" key="1">
    <source>
        <dbReference type="EMBL" id="GLS16994.1"/>
    </source>
</evidence>
<accession>A0ABQ6CEA4</accession>